<keyword evidence="1" id="KW-0378">Hydrolase</keyword>
<dbReference type="InterPro" id="IPR017853">
    <property type="entry name" value="GH"/>
</dbReference>
<dbReference type="PANTHER" id="PTHR31297:SF34">
    <property type="entry name" value="GLUCAN 1,3-BETA-GLUCOSIDASE 2"/>
    <property type="match status" value="1"/>
</dbReference>
<dbReference type="Proteomes" id="UP000243217">
    <property type="component" value="Unassembled WGS sequence"/>
</dbReference>
<feature type="compositionally biased region" description="Low complexity" evidence="7">
    <location>
        <begin position="541"/>
        <end position="560"/>
    </location>
</feature>
<dbReference type="GO" id="GO:0004338">
    <property type="term" value="F:glucan exo-1,3-beta-glucosidase activity"/>
    <property type="evidence" value="ECO:0007669"/>
    <property type="project" value="UniProtKB-EC"/>
</dbReference>
<evidence type="ECO:0000256" key="8">
    <source>
        <dbReference type="SAM" id="SignalP"/>
    </source>
</evidence>
<dbReference type="SUPFAM" id="SSF51445">
    <property type="entry name" value="(Trans)glycosidases"/>
    <property type="match status" value="1"/>
</dbReference>
<dbReference type="PROSITE" id="PS50231">
    <property type="entry name" value="RICIN_B_LECTIN"/>
    <property type="match status" value="2"/>
</dbReference>
<evidence type="ECO:0000256" key="5">
    <source>
        <dbReference type="ARBA" id="ARBA00036824"/>
    </source>
</evidence>
<feature type="domain" description="Ricin B lectin" evidence="9">
    <location>
        <begin position="589"/>
        <end position="707"/>
    </location>
</feature>
<sequence length="726" mass="80974">MLLTSFLYGALFIGLVEAHVQEAIRAGNVAVRGVNLGGWLVAEHWMSLRSSIWTNVPSSESAQGEYHTMKSLGSVGQGAFDLHRSTFITENDIAAIAAAKFNAVRVPVGYWIQGCDHLSDWSIKQECEVYAANGLQYLDSLVKQWALNHNVAVFISIHGAPGSQNGKDHSGVNDGIHWGQSKATVEATKTFANFLVKRYNNDPAFLGIGLLNEPSTELDLNVMKQYYSDIYYEIRNYSDCILSMMPFLQLQMSGQLEDFYPWFKNVWIEWHPYLIWGYEKYSEDELLNSKGLDAISKLISSRKGHPLFFGEWSFVTTSPTFTKPDKFTPFMSKLVDTVNSGKIGWTYWSWKIEGDDTSCSIQAANRWSLRQMIGRIASNATEDVSSTASTWTFGNKVPLSVTATMLATDNAWTKVFGDAPVEKWSYQKETQQLISASTGLCLDASSSSSSFIIKTFTCSGTPNQKWKHENNQLIYHSNDKCLTSTDSGLSLEWCNTGSQTQTLSVSSYKADENGNSNNSTTSPPYTNTVIMDNNSTFPNANSSIPNTNSTTPNNNSTNTDINSTIIDNNSTHIDTNSSNIDDNSTTPQNHFRIFLNGTSSRLVFYRNTAVQFRALKYPHDTGLWIFNGSLLYHNESGKCLSSNAKTKLVRLNECNEKDESFQWQYNTTSFNLVQTLKGSQYCLDAKRTTKPTVAKCSLLLTQKFILQNDTEAVLSNAASTIVYKEA</sequence>
<dbReference type="Gene3D" id="2.80.10.50">
    <property type="match status" value="2"/>
</dbReference>
<gene>
    <name evidence="10" type="ORF">THRCLA_21713</name>
</gene>
<keyword evidence="8" id="KW-0732">Signal</keyword>
<comment type="caution">
    <text evidence="10">The sequence shown here is derived from an EMBL/GenBank/DDBJ whole genome shotgun (WGS) entry which is preliminary data.</text>
</comment>
<dbReference type="SUPFAM" id="SSF50370">
    <property type="entry name" value="Ricin B-like lectins"/>
    <property type="match status" value="2"/>
</dbReference>
<name>A0A1V9ZQG1_9STRA</name>
<evidence type="ECO:0000313" key="10">
    <source>
        <dbReference type="EMBL" id="OQS00243.1"/>
    </source>
</evidence>
<evidence type="ECO:0000256" key="1">
    <source>
        <dbReference type="ARBA" id="ARBA00022801"/>
    </source>
</evidence>
<accession>A0A1V9ZQG1</accession>
<dbReference type="EC" id="3.2.1.58" evidence="6"/>
<evidence type="ECO:0000256" key="6">
    <source>
        <dbReference type="ARBA" id="ARBA00038929"/>
    </source>
</evidence>
<protein>
    <recommendedName>
        <fullName evidence="6">glucan 1,3-beta-glucosidase</fullName>
        <ecNumber evidence="6">3.2.1.58</ecNumber>
    </recommendedName>
</protein>
<evidence type="ECO:0000259" key="9">
    <source>
        <dbReference type="SMART" id="SM00458"/>
    </source>
</evidence>
<dbReference type="GO" id="GO:0071555">
    <property type="term" value="P:cell wall organization"/>
    <property type="evidence" value="ECO:0007669"/>
    <property type="project" value="UniProtKB-KW"/>
</dbReference>
<dbReference type="STRING" id="74557.A0A1V9ZQG1"/>
<dbReference type="AlphaFoldDB" id="A0A1V9ZQG1"/>
<feature type="signal peptide" evidence="8">
    <location>
        <begin position="1"/>
        <end position="18"/>
    </location>
</feature>
<evidence type="ECO:0000256" key="7">
    <source>
        <dbReference type="SAM" id="MobiDB-lite"/>
    </source>
</evidence>
<feature type="region of interest" description="Disordered" evidence="7">
    <location>
        <begin position="508"/>
        <end position="560"/>
    </location>
</feature>
<dbReference type="Gene3D" id="3.20.20.80">
    <property type="entry name" value="Glycosidases"/>
    <property type="match status" value="1"/>
</dbReference>
<dbReference type="GO" id="GO:0009986">
    <property type="term" value="C:cell surface"/>
    <property type="evidence" value="ECO:0007669"/>
    <property type="project" value="TreeGrafter"/>
</dbReference>
<keyword evidence="11" id="KW-1185">Reference proteome</keyword>
<evidence type="ECO:0000313" key="11">
    <source>
        <dbReference type="Proteomes" id="UP000243217"/>
    </source>
</evidence>
<proteinExistence type="predicted"/>
<dbReference type="InterPro" id="IPR050386">
    <property type="entry name" value="Glycosyl_hydrolase_5"/>
</dbReference>
<keyword evidence="3" id="KW-0326">Glycosidase</keyword>
<feature type="domain" description="Ricin B lectin" evidence="9">
    <location>
        <begin position="388"/>
        <end position="504"/>
    </location>
</feature>
<evidence type="ECO:0000256" key="2">
    <source>
        <dbReference type="ARBA" id="ARBA00023180"/>
    </source>
</evidence>
<dbReference type="PROSITE" id="PS00659">
    <property type="entry name" value="GLYCOSYL_HYDROL_F5"/>
    <property type="match status" value="1"/>
</dbReference>
<dbReference type="InterPro" id="IPR035992">
    <property type="entry name" value="Ricin_B-like_lectins"/>
</dbReference>
<feature type="compositionally biased region" description="Polar residues" evidence="7">
    <location>
        <begin position="529"/>
        <end position="540"/>
    </location>
</feature>
<dbReference type="OrthoDB" id="62120at2759"/>
<feature type="compositionally biased region" description="Low complexity" evidence="7">
    <location>
        <begin position="515"/>
        <end position="528"/>
    </location>
</feature>
<comment type="catalytic activity">
    <reaction evidence="5">
        <text>Successive hydrolysis of beta-D-glucose units from the non-reducing ends of (1-&gt;3)-beta-D-glucans, releasing alpha-glucose.</text>
        <dbReference type="EC" id="3.2.1.58"/>
    </reaction>
</comment>
<reference evidence="10 11" key="1">
    <citation type="journal article" date="2014" name="Genome Biol. Evol.">
        <title>The secreted proteins of Achlya hypogyna and Thraustotheca clavata identify the ancestral oomycete secretome and reveal gene acquisitions by horizontal gene transfer.</title>
        <authorList>
            <person name="Misner I."/>
            <person name="Blouin N."/>
            <person name="Leonard G."/>
            <person name="Richards T.A."/>
            <person name="Lane C.E."/>
        </authorList>
    </citation>
    <scope>NUCLEOTIDE SEQUENCE [LARGE SCALE GENOMIC DNA]</scope>
    <source>
        <strain evidence="10 11">ATCC 34112</strain>
    </source>
</reference>
<dbReference type="PANTHER" id="PTHR31297">
    <property type="entry name" value="GLUCAN ENDO-1,6-BETA-GLUCOSIDASE B"/>
    <property type="match status" value="1"/>
</dbReference>
<dbReference type="SMART" id="SM00458">
    <property type="entry name" value="RICIN"/>
    <property type="match status" value="2"/>
</dbReference>
<dbReference type="InterPro" id="IPR000772">
    <property type="entry name" value="Ricin_B_lectin"/>
</dbReference>
<evidence type="ECO:0000256" key="3">
    <source>
        <dbReference type="ARBA" id="ARBA00023295"/>
    </source>
</evidence>
<evidence type="ECO:0000256" key="4">
    <source>
        <dbReference type="ARBA" id="ARBA00023316"/>
    </source>
</evidence>
<organism evidence="10 11">
    <name type="scientific">Thraustotheca clavata</name>
    <dbReference type="NCBI Taxonomy" id="74557"/>
    <lineage>
        <taxon>Eukaryota</taxon>
        <taxon>Sar</taxon>
        <taxon>Stramenopiles</taxon>
        <taxon>Oomycota</taxon>
        <taxon>Saprolegniomycetes</taxon>
        <taxon>Saprolegniales</taxon>
        <taxon>Achlyaceae</taxon>
        <taxon>Thraustotheca</taxon>
    </lineage>
</organism>
<dbReference type="InterPro" id="IPR018087">
    <property type="entry name" value="Glyco_hydro_5_CS"/>
</dbReference>
<dbReference type="Pfam" id="PF00652">
    <property type="entry name" value="Ricin_B_lectin"/>
    <property type="match status" value="2"/>
</dbReference>
<keyword evidence="2" id="KW-0325">Glycoprotein</keyword>
<dbReference type="EMBL" id="JNBS01001732">
    <property type="protein sequence ID" value="OQS00243.1"/>
    <property type="molecule type" value="Genomic_DNA"/>
</dbReference>
<dbReference type="GO" id="GO:0005576">
    <property type="term" value="C:extracellular region"/>
    <property type="evidence" value="ECO:0007669"/>
    <property type="project" value="TreeGrafter"/>
</dbReference>
<dbReference type="GO" id="GO:0009251">
    <property type="term" value="P:glucan catabolic process"/>
    <property type="evidence" value="ECO:0007669"/>
    <property type="project" value="TreeGrafter"/>
</dbReference>
<feature type="chain" id="PRO_5013252435" description="glucan 1,3-beta-glucosidase" evidence="8">
    <location>
        <begin position="19"/>
        <end position="726"/>
    </location>
</feature>
<keyword evidence="4" id="KW-0961">Cell wall biogenesis/degradation</keyword>